<reference evidence="1 2" key="1">
    <citation type="journal article" date="2014" name="Genome Announc.">
        <title>Draft Genome Sequence of Propane- and Butane-Oxidizing Actinobacterium Rhodococcus ruber IEGM 231.</title>
        <authorList>
            <person name="Ivshina I.B."/>
            <person name="Kuyukina M.S."/>
            <person name="Krivoruchko A.V."/>
            <person name="Barbe V."/>
            <person name="Fischer C."/>
        </authorList>
    </citation>
    <scope>NUCLEOTIDE SEQUENCE [LARGE SCALE GENOMIC DNA]</scope>
</reference>
<dbReference type="InterPro" id="IPR036086">
    <property type="entry name" value="ParB/Sulfiredoxin_sf"/>
</dbReference>
<proteinExistence type="predicted"/>
<dbReference type="AlphaFoldDB" id="A0A098BJW2"/>
<dbReference type="RefSeq" id="WP_040272053.1">
    <property type="nucleotide sequence ID" value="NZ_JAPWIU010000038.1"/>
</dbReference>
<gene>
    <name evidence="1" type="ORF">RHRU231_450150</name>
</gene>
<name>A0A098BJW2_9NOCA</name>
<organism evidence="1 2">
    <name type="scientific">Rhodococcus ruber</name>
    <dbReference type="NCBI Taxonomy" id="1830"/>
    <lineage>
        <taxon>Bacteria</taxon>
        <taxon>Bacillati</taxon>
        <taxon>Actinomycetota</taxon>
        <taxon>Actinomycetes</taxon>
        <taxon>Mycobacteriales</taxon>
        <taxon>Nocardiaceae</taxon>
        <taxon>Rhodococcus</taxon>
    </lineage>
</organism>
<evidence type="ECO:0000313" key="1">
    <source>
        <dbReference type="EMBL" id="CDZ88983.1"/>
    </source>
</evidence>
<dbReference type="EMBL" id="CCSD01000056">
    <property type="protein sequence ID" value="CDZ88983.1"/>
    <property type="molecule type" value="Genomic_DNA"/>
</dbReference>
<accession>A0A098BJW2</accession>
<dbReference type="OrthoDB" id="1490466at2"/>
<sequence>MDDVSDLRWEALDIVHRVQPAEGSWPEVLHDLHWNDGWRIEAIRNDILARGACTIPIRVTSTESGFRVVDGHRRVAAALSLLVDVPVEIVNGDEA</sequence>
<dbReference type="Gene3D" id="3.90.1530.10">
    <property type="entry name" value="Conserved hypothetical protein from pyrococcus furiosus pfu- 392566-001, ParB domain"/>
    <property type="match status" value="1"/>
</dbReference>
<dbReference type="SUPFAM" id="SSF110849">
    <property type="entry name" value="ParB/Sulfiredoxin"/>
    <property type="match status" value="1"/>
</dbReference>
<evidence type="ECO:0000313" key="2">
    <source>
        <dbReference type="Proteomes" id="UP000042997"/>
    </source>
</evidence>
<dbReference type="Proteomes" id="UP000042997">
    <property type="component" value="Unassembled WGS sequence"/>
</dbReference>
<protein>
    <submittedName>
        <fullName evidence="1">Uncharacterized protein</fullName>
    </submittedName>
</protein>